<dbReference type="Proteomes" id="UP000324298">
    <property type="component" value="Unassembled WGS sequence"/>
</dbReference>
<sequence length="292" mass="31825">MICKKTVAENQGGRRLDDAVALLFDGLSKSEARRIIDRGGCSVNSAMVRVASRTVKQGDTVEVGVMESGRFQELVLPPEALLFEDDELIAVNKPAGANTQRTPYQLKGTMEFWVAEYFRQHGINEPARVIHRLDRGTSGVMVFPKDKRAAAWLSARFHDGLADKRYLALVSGQPQQEAWRMDGPIGKLGTSRYGIMAGGRSALTEFRVVAAAAGGALVEAHPLTGRTHQIRVHLEASGLPIVGDATYGGAPAERMMLHCAQLSFKNEKGTEIRLEAPLDRAFEACLRQCGIP</sequence>
<gene>
    <name evidence="5" type="ORF">ET418_09615</name>
</gene>
<keyword evidence="2" id="KW-0413">Isomerase</keyword>
<evidence type="ECO:0000256" key="1">
    <source>
        <dbReference type="ARBA" id="ARBA00010876"/>
    </source>
</evidence>
<protein>
    <submittedName>
        <fullName evidence="5">RluA family pseudouridine synthase</fullName>
    </submittedName>
</protein>
<evidence type="ECO:0000256" key="2">
    <source>
        <dbReference type="ARBA" id="ARBA00023235"/>
    </source>
</evidence>
<dbReference type="Pfam" id="PF01479">
    <property type="entry name" value="S4"/>
    <property type="match status" value="1"/>
</dbReference>
<organism evidence="5 6">
    <name type="scientific">Oryzomonas rubra</name>
    <dbReference type="NCBI Taxonomy" id="2509454"/>
    <lineage>
        <taxon>Bacteria</taxon>
        <taxon>Pseudomonadati</taxon>
        <taxon>Thermodesulfobacteriota</taxon>
        <taxon>Desulfuromonadia</taxon>
        <taxon>Geobacterales</taxon>
        <taxon>Geobacteraceae</taxon>
        <taxon>Oryzomonas</taxon>
    </lineage>
</organism>
<evidence type="ECO:0000313" key="6">
    <source>
        <dbReference type="Proteomes" id="UP000324298"/>
    </source>
</evidence>
<proteinExistence type="inferred from homology"/>
<comment type="similarity">
    <text evidence="1">Belongs to the pseudouridine synthase RluA family.</text>
</comment>
<dbReference type="AlphaFoldDB" id="A0A5A9XER7"/>
<dbReference type="CDD" id="cd02869">
    <property type="entry name" value="PseudoU_synth_RluA_like"/>
    <property type="match status" value="1"/>
</dbReference>
<dbReference type="GO" id="GO:0000455">
    <property type="term" value="P:enzyme-directed rRNA pseudouridine synthesis"/>
    <property type="evidence" value="ECO:0007669"/>
    <property type="project" value="UniProtKB-ARBA"/>
</dbReference>
<dbReference type="RefSeq" id="WP_149307391.1">
    <property type="nucleotide sequence ID" value="NZ_SRSD01000005.1"/>
</dbReference>
<dbReference type="InterPro" id="IPR050188">
    <property type="entry name" value="RluA_PseudoU_synthase"/>
</dbReference>
<dbReference type="PANTHER" id="PTHR21600:SF44">
    <property type="entry name" value="RIBOSOMAL LARGE SUBUNIT PSEUDOURIDINE SYNTHASE D"/>
    <property type="match status" value="1"/>
</dbReference>
<dbReference type="Gene3D" id="3.10.290.10">
    <property type="entry name" value="RNA-binding S4 domain"/>
    <property type="match status" value="1"/>
</dbReference>
<evidence type="ECO:0000256" key="3">
    <source>
        <dbReference type="PROSITE-ProRule" id="PRU00182"/>
    </source>
</evidence>
<comment type="caution">
    <text evidence="5">The sequence shown here is derived from an EMBL/GenBank/DDBJ whole genome shotgun (WGS) entry which is preliminary data.</text>
</comment>
<feature type="domain" description="RNA-binding S4" evidence="4">
    <location>
        <begin position="14"/>
        <end position="82"/>
    </location>
</feature>
<dbReference type="InterPro" id="IPR036986">
    <property type="entry name" value="S4_RNA-bd_sf"/>
</dbReference>
<dbReference type="Pfam" id="PF00849">
    <property type="entry name" value="PseudoU_synth_2"/>
    <property type="match status" value="1"/>
</dbReference>
<dbReference type="Gene3D" id="3.30.2350.10">
    <property type="entry name" value="Pseudouridine synthase"/>
    <property type="match status" value="1"/>
</dbReference>
<dbReference type="PANTHER" id="PTHR21600">
    <property type="entry name" value="MITOCHONDRIAL RNA PSEUDOURIDINE SYNTHASE"/>
    <property type="match status" value="1"/>
</dbReference>
<dbReference type="SMART" id="SM00363">
    <property type="entry name" value="S4"/>
    <property type="match status" value="1"/>
</dbReference>
<keyword evidence="6" id="KW-1185">Reference proteome</keyword>
<dbReference type="PROSITE" id="PS50889">
    <property type="entry name" value="S4"/>
    <property type="match status" value="1"/>
</dbReference>
<dbReference type="OrthoDB" id="128480at2"/>
<accession>A0A5A9XER7</accession>
<keyword evidence="3" id="KW-0694">RNA-binding</keyword>
<dbReference type="SUPFAM" id="SSF55174">
    <property type="entry name" value="Alpha-L RNA-binding motif"/>
    <property type="match status" value="1"/>
</dbReference>
<dbReference type="InterPro" id="IPR006145">
    <property type="entry name" value="PsdUridine_synth_RsuA/RluA"/>
</dbReference>
<dbReference type="GO" id="GO:0120159">
    <property type="term" value="F:rRNA pseudouridine synthase activity"/>
    <property type="evidence" value="ECO:0007669"/>
    <property type="project" value="UniProtKB-ARBA"/>
</dbReference>
<dbReference type="SUPFAM" id="SSF55120">
    <property type="entry name" value="Pseudouridine synthase"/>
    <property type="match status" value="1"/>
</dbReference>
<evidence type="ECO:0000259" key="4">
    <source>
        <dbReference type="SMART" id="SM00363"/>
    </source>
</evidence>
<name>A0A5A9XER7_9BACT</name>
<dbReference type="GO" id="GO:0003723">
    <property type="term" value="F:RNA binding"/>
    <property type="evidence" value="ECO:0007669"/>
    <property type="project" value="UniProtKB-KW"/>
</dbReference>
<evidence type="ECO:0000313" key="5">
    <source>
        <dbReference type="EMBL" id="KAA0891692.1"/>
    </source>
</evidence>
<dbReference type="InterPro" id="IPR002942">
    <property type="entry name" value="S4_RNA-bd"/>
</dbReference>
<reference evidence="5 6" key="1">
    <citation type="submission" date="2019-04" db="EMBL/GenBank/DDBJ databases">
        <title>Geobacter ruber sp. nov., ferric-reducing bacteria isolated from paddy soil.</title>
        <authorList>
            <person name="Xu Z."/>
            <person name="Masuda Y."/>
            <person name="Itoh H."/>
            <person name="Senoo K."/>
        </authorList>
    </citation>
    <scope>NUCLEOTIDE SEQUENCE [LARGE SCALE GENOMIC DNA]</scope>
    <source>
        <strain evidence="5 6">Red88</strain>
    </source>
</reference>
<dbReference type="InterPro" id="IPR020103">
    <property type="entry name" value="PsdUridine_synth_cat_dom_sf"/>
</dbReference>
<dbReference type="CDD" id="cd00165">
    <property type="entry name" value="S4"/>
    <property type="match status" value="1"/>
</dbReference>
<dbReference type="EMBL" id="SRSD01000005">
    <property type="protein sequence ID" value="KAA0891692.1"/>
    <property type="molecule type" value="Genomic_DNA"/>
</dbReference>